<dbReference type="GO" id="GO:0005886">
    <property type="term" value="C:plasma membrane"/>
    <property type="evidence" value="ECO:0007669"/>
    <property type="project" value="TreeGrafter"/>
</dbReference>
<dbReference type="RefSeq" id="WP_157707374.1">
    <property type="nucleotide sequence ID" value="NZ_CP034348.1"/>
</dbReference>
<keyword evidence="1" id="KW-1133">Transmembrane helix</keyword>
<gene>
    <name evidence="2" type="ORF">EI983_10570</name>
</gene>
<dbReference type="PANTHER" id="PTHR30503:SF3">
    <property type="entry name" value="INNER MEMBRANE PROTEIN YEDI"/>
    <property type="match status" value="1"/>
</dbReference>
<reference evidence="3" key="1">
    <citation type="submission" date="2018-12" db="EMBL/GenBank/DDBJ databases">
        <title>Complete genome sequence of Roseovarius sp. MME-070.</title>
        <authorList>
            <person name="Nam Y.-D."/>
            <person name="Kang J."/>
            <person name="Chung W.-H."/>
            <person name="Park Y.S."/>
        </authorList>
    </citation>
    <scope>NUCLEOTIDE SEQUENCE [LARGE SCALE GENOMIC DNA]</scope>
    <source>
        <strain evidence="3">MME-070</strain>
    </source>
</reference>
<dbReference type="EMBL" id="CP034348">
    <property type="protein sequence ID" value="QGX98690.1"/>
    <property type="molecule type" value="Genomic_DNA"/>
</dbReference>
<feature type="transmembrane region" description="Helical" evidence="1">
    <location>
        <begin position="75"/>
        <end position="93"/>
    </location>
</feature>
<name>A0A6I6INK8_9RHOB</name>
<dbReference type="InterPro" id="IPR008526">
    <property type="entry name" value="YedI"/>
</dbReference>
<organism evidence="2 3">
    <name type="scientific">Roseovarius faecimaris</name>
    <dbReference type="NCBI Taxonomy" id="2494550"/>
    <lineage>
        <taxon>Bacteria</taxon>
        <taxon>Pseudomonadati</taxon>
        <taxon>Pseudomonadota</taxon>
        <taxon>Alphaproteobacteria</taxon>
        <taxon>Rhodobacterales</taxon>
        <taxon>Roseobacteraceae</taxon>
        <taxon>Roseovarius</taxon>
    </lineage>
</organism>
<evidence type="ECO:0000313" key="2">
    <source>
        <dbReference type="EMBL" id="QGX98690.1"/>
    </source>
</evidence>
<evidence type="ECO:0000313" key="3">
    <source>
        <dbReference type="Proteomes" id="UP000428330"/>
    </source>
</evidence>
<feature type="transmembrane region" description="Helical" evidence="1">
    <location>
        <begin position="173"/>
        <end position="195"/>
    </location>
</feature>
<accession>A0A6I6INK8</accession>
<keyword evidence="3" id="KW-1185">Reference proteome</keyword>
<dbReference type="PIRSF" id="PIRSF016660">
    <property type="entry name" value="YedI"/>
    <property type="match status" value="1"/>
</dbReference>
<feature type="transmembrane region" description="Helical" evidence="1">
    <location>
        <begin position="216"/>
        <end position="242"/>
    </location>
</feature>
<dbReference type="Proteomes" id="UP000428330">
    <property type="component" value="Chromosome"/>
</dbReference>
<protein>
    <submittedName>
        <fullName evidence="2">DUF808 domain-containing protein</fullName>
    </submittedName>
</protein>
<dbReference type="Pfam" id="PF05661">
    <property type="entry name" value="DUF808"/>
    <property type="match status" value="1"/>
</dbReference>
<dbReference type="KEGG" id="rom:EI983_10570"/>
<keyword evidence="1" id="KW-0472">Membrane</keyword>
<sequence>MSGLMALLDDVAGIAKIAAASVDDVAGQAAQAGAKAAGAAIDDAAVTPKYVQGFSPARELPIVGRIALGSIKNKLLVLLPAGLLLSAFAPWMIPPLLLLGGMYLCYEGAEKVAHAVGIGKGHGGPDGSHASGDAAHLEEAKVAGAIKTDFILSAEIMTIALAAIPESSIWMEAATLAMVAIGMTVLVYGAVALIVKADDVGLYLAARGRLGLTRALGHGIVKAMPGVMTLLMVVGTAAMLWVGGSIVLHALDQIGWHAPYGWVHHVAEGAAEGAGAWSGAVTWGVTAGLDGLFGLVLGLALIPLGIGVITPLWRRLNGKGEG</sequence>
<dbReference type="OrthoDB" id="9814178at2"/>
<keyword evidence="1" id="KW-0812">Transmembrane</keyword>
<proteinExistence type="predicted"/>
<evidence type="ECO:0000256" key="1">
    <source>
        <dbReference type="SAM" id="Phobius"/>
    </source>
</evidence>
<feature type="transmembrane region" description="Helical" evidence="1">
    <location>
        <begin position="292"/>
        <end position="313"/>
    </location>
</feature>
<dbReference type="AlphaFoldDB" id="A0A6I6INK8"/>
<dbReference type="PANTHER" id="PTHR30503">
    <property type="entry name" value="INNER MEMBRANE PROTEIN YEDI"/>
    <property type="match status" value="1"/>
</dbReference>